<dbReference type="EMBL" id="HG994366">
    <property type="protein sequence ID" value="CAF1885411.1"/>
    <property type="molecule type" value="Genomic_DNA"/>
</dbReference>
<feature type="domain" description="Replication protein A 70 kDa DNA-binding subunit B/D first OB fold" evidence="1">
    <location>
        <begin position="8"/>
        <end position="110"/>
    </location>
</feature>
<protein>
    <submittedName>
        <fullName evidence="2">(rape) hypothetical protein</fullName>
    </submittedName>
</protein>
<dbReference type="InterPro" id="IPR003871">
    <property type="entry name" value="RFA1B/D_OB_1st"/>
</dbReference>
<dbReference type="Pfam" id="PF02721">
    <property type="entry name" value="DUF223"/>
    <property type="match status" value="1"/>
</dbReference>
<dbReference type="AlphaFoldDB" id="A0A816K196"/>
<accession>A0A816K196</accession>
<evidence type="ECO:0000313" key="2">
    <source>
        <dbReference type="EMBL" id="CAF1885411.1"/>
    </source>
</evidence>
<evidence type="ECO:0000259" key="1">
    <source>
        <dbReference type="Pfam" id="PF02721"/>
    </source>
</evidence>
<name>A0A816K196_BRANA</name>
<dbReference type="InterPro" id="IPR012340">
    <property type="entry name" value="NA-bd_OB-fold"/>
</dbReference>
<proteinExistence type="predicted"/>
<sequence length="144" mass="16446">MSNNASLTPVKDLKPFKTKWRSQVKVLHSWLQNTGFGGETLQMVLTDEQVRVKMQSVIFLVNHILSVQRKLPLGKWRVLTMFSVSQASGQYRPTSHPYKITISDKTVISNSDLIEDSIFLCLPRYEDIIDGTLKTNFLIGNTYI</sequence>
<reference evidence="2" key="1">
    <citation type="submission" date="2021-01" db="EMBL/GenBank/DDBJ databases">
        <authorList>
            <consortium name="Genoscope - CEA"/>
            <person name="William W."/>
        </authorList>
    </citation>
    <scope>NUCLEOTIDE SEQUENCE</scope>
</reference>
<dbReference type="Gene3D" id="2.40.50.140">
    <property type="entry name" value="Nucleic acid-binding proteins"/>
    <property type="match status" value="1"/>
</dbReference>
<organism evidence="2">
    <name type="scientific">Brassica napus</name>
    <name type="common">Rape</name>
    <dbReference type="NCBI Taxonomy" id="3708"/>
    <lineage>
        <taxon>Eukaryota</taxon>
        <taxon>Viridiplantae</taxon>
        <taxon>Streptophyta</taxon>
        <taxon>Embryophyta</taxon>
        <taxon>Tracheophyta</taxon>
        <taxon>Spermatophyta</taxon>
        <taxon>Magnoliopsida</taxon>
        <taxon>eudicotyledons</taxon>
        <taxon>Gunneridae</taxon>
        <taxon>Pentapetalae</taxon>
        <taxon>rosids</taxon>
        <taxon>malvids</taxon>
        <taxon>Brassicales</taxon>
        <taxon>Brassicaceae</taxon>
        <taxon>Brassiceae</taxon>
        <taxon>Brassica</taxon>
    </lineage>
</organism>
<dbReference type="CDD" id="cd04480">
    <property type="entry name" value="RPA1_DBD_A_like"/>
    <property type="match status" value="1"/>
</dbReference>
<dbReference type="Proteomes" id="UP001295469">
    <property type="component" value="Chromosome C02"/>
</dbReference>
<dbReference type="SUPFAM" id="SSF50249">
    <property type="entry name" value="Nucleic acid-binding proteins"/>
    <property type="match status" value="1"/>
</dbReference>
<dbReference type="Gramene" id="CDX91034">
    <property type="protein sequence ID" value="CDX91034"/>
    <property type="gene ID" value="GSBRNA2T00151799001"/>
</dbReference>
<dbReference type="OMA" id="LQNTCFG"/>
<gene>
    <name evidence="2" type="ORF">DARMORV10_C02P07180.1</name>
</gene>